<proteinExistence type="predicted"/>
<gene>
    <name evidence="2" type="ORF">MA47_11115</name>
</gene>
<dbReference type="InterPro" id="IPR009057">
    <property type="entry name" value="Homeodomain-like_sf"/>
</dbReference>
<keyword evidence="1" id="KW-0175">Coiled coil</keyword>
<dbReference type="EMBL" id="JRVJ01000031">
    <property type="protein sequence ID" value="KGM17979.1"/>
    <property type="molecule type" value="Genomic_DNA"/>
</dbReference>
<sequence length="82" mass="9431">MVRKLDAACVLKKSRAATARILTELWISETTLNRWQATHGSKTKSDAKELQRLHDENARLKRLLAHAEREKADWKEVSEGSF</sequence>
<accession>A0A0A2DJD1</accession>
<evidence type="ECO:0000313" key="3">
    <source>
        <dbReference type="Proteomes" id="UP000030145"/>
    </source>
</evidence>
<dbReference type="SUPFAM" id="SSF46689">
    <property type="entry name" value="Homeodomain-like"/>
    <property type="match status" value="1"/>
</dbReference>
<keyword evidence="3" id="KW-1185">Reference proteome</keyword>
<protein>
    <submittedName>
        <fullName evidence="2">Transposase</fullName>
    </submittedName>
</protein>
<dbReference type="Proteomes" id="UP000030145">
    <property type="component" value="Unassembled WGS sequence"/>
</dbReference>
<feature type="coiled-coil region" evidence="1">
    <location>
        <begin position="50"/>
        <end position="77"/>
    </location>
</feature>
<name>A0A0A2DJD1_9CORY</name>
<comment type="caution">
    <text evidence="2">The sequence shown here is derived from an EMBL/GenBank/DDBJ whole genome shotgun (WGS) entry which is preliminary data.</text>
</comment>
<organism evidence="2 3">
    <name type="scientific">Corynebacterium auriscanis</name>
    <dbReference type="NCBI Taxonomy" id="99807"/>
    <lineage>
        <taxon>Bacteria</taxon>
        <taxon>Bacillati</taxon>
        <taxon>Actinomycetota</taxon>
        <taxon>Actinomycetes</taxon>
        <taxon>Mycobacteriales</taxon>
        <taxon>Corynebacteriaceae</taxon>
        <taxon>Corynebacterium</taxon>
    </lineage>
</organism>
<reference evidence="2 3" key="1">
    <citation type="submission" date="2014-10" db="EMBL/GenBank/DDBJ databases">
        <title>Whole Genome sequence of Corynebacterium auriscanis strain CIP 106629.</title>
        <authorList>
            <person name="Hassan S.S."/>
            <person name="Jamal S.B."/>
            <person name="Tiwari S."/>
            <person name="Oliveira L.D.C."/>
            <person name="Souza F."/>
            <person name="Mariano D.C."/>
            <person name="Almeida S."/>
            <person name="Dorella F."/>
            <person name="Pereira F."/>
            <person name="Carvalho A."/>
            <person name="Leal C.A."/>
            <person name="Soares S.D.C."/>
            <person name="Figueiredo H.C."/>
            <person name="Silva A."/>
            <person name="Azevedo V.A."/>
        </authorList>
    </citation>
    <scope>NUCLEOTIDE SEQUENCE [LARGE SCALE GENOMIC DNA]</scope>
    <source>
        <strain evidence="2 3">CIP 106629</strain>
    </source>
</reference>
<evidence type="ECO:0000256" key="1">
    <source>
        <dbReference type="SAM" id="Coils"/>
    </source>
</evidence>
<dbReference type="AlphaFoldDB" id="A0A0A2DJD1"/>
<evidence type="ECO:0000313" key="2">
    <source>
        <dbReference type="EMBL" id="KGM17979.1"/>
    </source>
</evidence>